<sequence>MVYNCKEIELRSPRLSLEQFELERDLEDYSNIMKEDAVGKWLPKGQGYSFEESKRFMEYILEHWNKHGYGAWAVKDINTGKILGHCGLNKISSINEVEVLYALGKEGRGKGYGTEAARVSLEYGFNVLNLKEIIALTKPLNKASQNVIKKLGMKYIKDIELFNQEFRYYSITREEFNNSN</sequence>
<evidence type="ECO:0000259" key="1">
    <source>
        <dbReference type="PROSITE" id="PS51186"/>
    </source>
</evidence>
<dbReference type="InterPro" id="IPR051531">
    <property type="entry name" value="N-acetyltransferase"/>
</dbReference>
<name>A0ABS6F1W8_9CLOT</name>
<evidence type="ECO:0000313" key="2">
    <source>
        <dbReference type="EMBL" id="MBU5592233.1"/>
    </source>
</evidence>
<dbReference type="PROSITE" id="PS51186">
    <property type="entry name" value="GNAT"/>
    <property type="match status" value="1"/>
</dbReference>
<dbReference type="RefSeq" id="WP_216457066.1">
    <property type="nucleotide sequence ID" value="NZ_JAHLQL010000003.1"/>
</dbReference>
<protein>
    <submittedName>
        <fullName evidence="2">GNAT family N-acetyltransferase</fullName>
    </submittedName>
</protein>
<dbReference type="PANTHER" id="PTHR43792:SF1">
    <property type="entry name" value="N-ACETYLTRANSFERASE DOMAIN-CONTAINING PROTEIN"/>
    <property type="match status" value="1"/>
</dbReference>
<keyword evidence="3" id="KW-1185">Reference proteome</keyword>
<proteinExistence type="predicted"/>
<dbReference type="Proteomes" id="UP000736583">
    <property type="component" value="Unassembled WGS sequence"/>
</dbReference>
<dbReference type="PANTHER" id="PTHR43792">
    <property type="entry name" value="GNAT FAMILY, PUTATIVE (AFU_ORTHOLOGUE AFUA_3G00765)-RELATED-RELATED"/>
    <property type="match status" value="1"/>
</dbReference>
<evidence type="ECO:0000313" key="3">
    <source>
        <dbReference type="Proteomes" id="UP000736583"/>
    </source>
</evidence>
<comment type="caution">
    <text evidence="2">The sequence shown here is derived from an EMBL/GenBank/DDBJ whole genome shotgun (WGS) entry which is preliminary data.</text>
</comment>
<organism evidence="2 3">
    <name type="scientific">Clostridium simiarum</name>
    <dbReference type="NCBI Taxonomy" id="2841506"/>
    <lineage>
        <taxon>Bacteria</taxon>
        <taxon>Bacillati</taxon>
        <taxon>Bacillota</taxon>
        <taxon>Clostridia</taxon>
        <taxon>Eubacteriales</taxon>
        <taxon>Clostridiaceae</taxon>
        <taxon>Clostridium</taxon>
    </lineage>
</organism>
<dbReference type="EMBL" id="JAHLQL010000003">
    <property type="protein sequence ID" value="MBU5592233.1"/>
    <property type="molecule type" value="Genomic_DNA"/>
</dbReference>
<gene>
    <name evidence="2" type="ORF">KQI89_10710</name>
</gene>
<accession>A0ABS6F1W8</accession>
<dbReference type="InterPro" id="IPR000182">
    <property type="entry name" value="GNAT_dom"/>
</dbReference>
<feature type="domain" description="N-acetyltransferase" evidence="1">
    <location>
        <begin position="15"/>
        <end position="174"/>
    </location>
</feature>
<reference evidence="2 3" key="1">
    <citation type="submission" date="2021-06" db="EMBL/GenBank/DDBJ databases">
        <authorList>
            <person name="Sun Q."/>
            <person name="Li D."/>
        </authorList>
    </citation>
    <scope>NUCLEOTIDE SEQUENCE [LARGE SCALE GENOMIC DNA]</scope>
    <source>
        <strain evidence="2 3">MSJ-4</strain>
    </source>
</reference>
<dbReference type="Pfam" id="PF13302">
    <property type="entry name" value="Acetyltransf_3"/>
    <property type="match status" value="1"/>
</dbReference>